<evidence type="ECO:0000256" key="1">
    <source>
        <dbReference type="ARBA" id="ARBA00022857"/>
    </source>
</evidence>
<protein>
    <recommendedName>
        <fullName evidence="4">Probable quinone oxidoreductase</fullName>
    </recommendedName>
    <alternativeName>
        <fullName evidence="3">NADPH:quinone reductase</fullName>
    </alternativeName>
</protein>
<evidence type="ECO:0000313" key="8">
    <source>
        <dbReference type="Proteomes" id="UP000006039"/>
    </source>
</evidence>
<dbReference type="InterPro" id="IPR020843">
    <property type="entry name" value="ER"/>
</dbReference>
<dbReference type="CDD" id="cd05286">
    <property type="entry name" value="QOR2"/>
    <property type="match status" value="1"/>
</dbReference>
<organism evidence="6">
    <name type="scientific">Gaeumannomyces tritici (strain R3-111a-1)</name>
    <name type="common">Wheat and barley take-all root rot fungus</name>
    <name type="synonym">Gaeumannomyces graminis var. tritici</name>
    <dbReference type="NCBI Taxonomy" id="644352"/>
    <lineage>
        <taxon>Eukaryota</taxon>
        <taxon>Fungi</taxon>
        <taxon>Dikarya</taxon>
        <taxon>Ascomycota</taxon>
        <taxon>Pezizomycotina</taxon>
        <taxon>Sordariomycetes</taxon>
        <taxon>Sordariomycetidae</taxon>
        <taxon>Magnaporthales</taxon>
        <taxon>Magnaporthaceae</taxon>
        <taxon>Gaeumannomyces</taxon>
    </lineage>
</organism>
<dbReference type="GO" id="GO:0008270">
    <property type="term" value="F:zinc ion binding"/>
    <property type="evidence" value="ECO:0007669"/>
    <property type="project" value="InterPro"/>
</dbReference>
<dbReference type="FunFam" id="3.40.50.720:FF:000053">
    <property type="entry name" value="Quinone oxidoreductase 1"/>
    <property type="match status" value="1"/>
</dbReference>
<dbReference type="SMART" id="SM00829">
    <property type="entry name" value="PKS_ER"/>
    <property type="match status" value="1"/>
</dbReference>
<dbReference type="GO" id="GO:0035925">
    <property type="term" value="F:mRNA 3'-UTR AU-rich region binding"/>
    <property type="evidence" value="ECO:0007669"/>
    <property type="project" value="TreeGrafter"/>
</dbReference>
<dbReference type="GO" id="GO:0070402">
    <property type="term" value="F:NADPH binding"/>
    <property type="evidence" value="ECO:0007669"/>
    <property type="project" value="TreeGrafter"/>
</dbReference>
<dbReference type="InterPro" id="IPR013149">
    <property type="entry name" value="ADH-like_C"/>
</dbReference>
<keyword evidence="1" id="KW-0521">NADP</keyword>
<reference evidence="7" key="4">
    <citation type="journal article" date="2015" name="G3 (Bethesda)">
        <title>Genome sequences of three phytopathogenic species of the Magnaporthaceae family of fungi.</title>
        <authorList>
            <person name="Okagaki L.H."/>
            <person name="Nunes C.C."/>
            <person name="Sailsbery J."/>
            <person name="Clay B."/>
            <person name="Brown D."/>
            <person name="John T."/>
            <person name="Oh Y."/>
            <person name="Young N."/>
            <person name="Fitzgerald M."/>
            <person name="Haas B.J."/>
            <person name="Zeng Q."/>
            <person name="Young S."/>
            <person name="Adiconis X."/>
            <person name="Fan L."/>
            <person name="Levin J.Z."/>
            <person name="Mitchell T.K."/>
            <person name="Okubara P.A."/>
            <person name="Farman M.L."/>
            <person name="Kohn L.M."/>
            <person name="Birren B."/>
            <person name="Ma L.-J."/>
            <person name="Dean R.A."/>
        </authorList>
    </citation>
    <scope>NUCLEOTIDE SEQUENCE</scope>
    <source>
        <strain evidence="7">R3-111a-1</strain>
    </source>
</reference>
<dbReference type="InterPro" id="IPR036291">
    <property type="entry name" value="NAD(P)-bd_dom_sf"/>
</dbReference>
<sequence length="327" mass="34243">MRAVTFDKTGDSSVLQVRDDVAKPTPKPSEVLVKVEWAGVNFYDTYVRTGLYKFPLPFTTGAEGAGTIESVGADAAREYPNLSVGDRVAFMAPGSAAEYATAPAAKVARLPEGVSTRDGAALLLQGLTAWTLVRDAHEVKAGEIVLVQAAAGGTGGLVVQMAKHLGATVIGTVSTDDKAELARAHGCDHVVVYTRDDVLAAVDEVTRGQGCHAVFSGVGAATFDADLAATRRRGSLVSFGNASGAVVGVDILRLTPKNVRLLRPSVRGYVATRDEWEGRCAELFDLLARGAVKVHVGGTYALDTLARAHDDLTGKKTVGKLVVKVAE</sequence>
<reference evidence="7" key="5">
    <citation type="submission" date="2018-04" db="UniProtKB">
        <authorList>
            <consortium name="EnsemblFungi"/>
        </authorList>
    </citation>
    <scope>IDENTIFICATION</scope>
    <source>
        <strain evidence="7">R3-111a-1</strain>
    </source>
</reference>
<keyword evidence="2" id="KW-0560">Oxidoreductase</keyword>
<evidence type="ECO:0000313" key="6">
    <source>
        <dbReference type="EMBL" id="EJT68138.1"/>
    </source>
</evidence>
<evidence type="ECO:0000313" key="7">
    <source>
        <dbReference type="EnsemblFungi" id="EJT68138"/>
    </source>
</evidence>
<dbReference type="GO" id="GO:0005829">
    <property type="term" value="C:cytosol"/>
    <property type="evidence" value="ECO:0007669"/>
    <property type="project" value="TreeGrafter"/>
</dbReference>
<dbReference type="GeneID" id="20354742"/>
<proteinExistence type="predicted"/>
<dbReference type="HOGENOM" id="CLU_026673_3_1_1"/>
<dbReference type="PANTHER" id="PTHR48106">
    <property type="entry name" value="QUINONE OXIDOREDUCTASE PIG3-RELATED"/>
    <property type="match status" value="1"/>
</dbReference>
<dbReference type="VEuPathDB" id="FungiDB:GGTG_14284"/>
<dbReference type="InterPro" id="IPR002364">
    <property type="entry name" value="Quin_OxRdtase/zeta-crystal_CS"/>
</dbReference>
<dbReference type="RefSeq" id="XP_009230475.1">
    <property type="nucleotide sequence ID" value="XM_009232211.1"/>
</dbReference>
<dbReference type="GO" id="GO:0003960">
    <property type="term" value="F:quinone reductase (NADPH) activity"/>
    <property type="evidence" value="ECO:0007669"/>
    <property type="project" value="InterPro"/>
</dbReference>
<feature type="domain" description="Enoyl reductase (ER)" evidence="5">
    <location>
        <begin position="10"/>
        <end position="323"/>
    </location>
</feature>
<reference evidence="6" key="2">
    <citation type="submission" date="2010-07" db="EMBL/GenBank/DDBJ databases">
        <authorList>
            <consortium name="The Broad Institute Genome Sequencing Platform"/>
            <consortium name="Broad Institute Genome Sequencing Center for Infectious Disease"/>
            <person name="Ma L.-J."/>
            <person name="Dead R."/>
            <person name="Young S."/>
            <person name="Zeng Q."/>
            <person name="Koehrsen M."/>
            <person name="Alvarado L."/>
            <person name="Berlin A."/>
            <person name="Chapman S.B."/>
            <person name="Chen Z."/>
            <person name="Freedman E."/>
            <person name="Gellesch M."/>
            <person name="Goldberg J."/>
            <person name="Griggs A."/>
            <person name="Gujja S."/>
            <person name="Heilman E.R."/>
            <person name="Heiman D."/>
            <person name="Hepburn T."/>
            <person name="Howarth C."/>
            <person name="Jen D."/>
            <person name="Larson L."/>
            <person name="Mehta T."/>
            <person name="Neiman D."/>
            <person name="Pearson M."/>
            <person name="Roberts A."/>
            <person name="Saif S."/>
            <person name="Shea T."/>
            <person name="Shenoy N."/>
            <person name="Sisk P."/>
            <person name="Stolte C."/>
            <person name="Sykes S."/>
            <person name="Walk T."/>
            <person name="White J."/>
            <person name="Yandava C."/>
            <person name="Haas B."/>
            <person name="Nusbaum C."/>
            <person name="Birren B."/>
        </authorList>
    </citation>
    <scope>NUCLEOTIDE SEQUENCE</scope>
    <source>
        <strain evidence="6">R3-111a-1</strain>
    </source>
</reference>
<gene>
    <name evidence="7" type="primary">20354742</name>
    <name evidence="6" type="ORF">GGTG_14284</name>
</gene>
<dbReference type="InterPro" id="IPR011032">
    <property type="entry name" value="GroES-like_sf"/>
</dbReference>
<dbReference type="SUPFAM" id="SSF51735">
    <property type="entry name" value="NAD(P)-binding Rossmann-fold domains"/>
    <property type="match status" value="1"/>
</dbReference>
<evidence type="ECO:0000256" key="2">
    <source>
        <dbReference type="ARBA" id="ARBA00023002"/>
    </source>
</evidence>
<accession>J3PL40</accession>
<dbReference type="PROSITE" id="PS01162">
    <property type="entry name" value="QOR_ZETA_CRYSTAL"/>
    <property type="match status" value="1"/>
</dbReference>
<dbReference type="STRING" id="644352.J3PL40"/>
<dbReference type="InterPro" id="IPR047618">
    <property type="entry name" value="QOR-like"/>
</dbReference>
<reference evidence="6" key="3">
    <citation type="submission" date="2010-09" db="EMBL/GenBank/DDBJ databases">
        <title>Annotation of Gaeumannomyces graminis var. tritici R3-111a-1.</title>
        <authorList>
            <consortium name="The Broad Institute Genome Sequencing Platform"/>
            <person name="Ma L.-J."/>
            <person name="Dead R."/>
            <person name="Young S.K."/>
            <person name="Zeng Q."/>
            <person name="Gargeya S."/>
            <person name="Fitzgerald M."/>
            <person name="Haas B."/>
            <person name="Abouelleil A."/>
            <person name="Alvarado L."/>
            <person name="Arachchi H.M."/>
            <person name="Berlin A."/>
            <person name="Brown A."/>
            <person name="Chapman S.B."/>
            <person name="Chen Z."/>
            <person name="Dunbar C."/>
            <person name="Freedman E."/>
            <person name="Gearin G."/>
            <person name="Gellesch M."/>
            <person name="Goldberg J."/>
            <person name="Griggs A."/>
            <person name="Gujja S."/>
            <person name="Heiman D."/>
            <person name="Howarth C."/>
            <person name="Larson L."/>
            <person name="Lui A."/>
            <person name="MacDonald P.J.P."/>
            <person name="Mehta T."/>
            <person name="Montmayeur A."/>
            <person name="Murphy C."/>
            <person name="Neiman D."/>
            <person name="Pearson M."/>
            <person name="Priest M."/>
            <person name="Roberts A."/>
            <person name="Saif S."/>
            <person name="Shea T."/>
            <person name="Shenoy N."/>
            <person name="Sisk P."/>
            <person name="Stolte C."/>
            <person name="Sykes S."/>
            <person name="Yandava C."/>
            <person name="Wortman J."/>
            <person name="Nusbaum C."/>
            <person name="Birren B."/>
        </authorList>
    </citation>
    <scope>NUCLEOTIDE SEQUENCE</scope>
    <source>
        <strain evidence="6">R3-111a-1</strain>
    </source>
</reference>
<dbReference type="Gene3D" id="3.40.50.720">
    <property type="entry name" value="NAD(P)-binding Rossmann-like Domain"/>
    <property type="match status" value="1"/>
</dbReference>
<dbReference type="Pfam" id="PF08240">
    <property type="entry name" value="ADH_N"/>
    <property type="match status" value="1"/>
</dbReference>
<dbReference type="FunCoup" id="J3PL40">
    <property type="interactions" value="630"/>
</dbReference>
<evidence type="ECO:0000259" key="5">
    <source>
        <dbReference type="SMART" id="SM00829"/>
    </source>
</evidence>
<evidence type="ECO:0000256" key="4">
    <source>
        <dbReference type="ARBA" id="ARBA00070796"/>
    </source>
</evidence>
<evidence type="ECO:0000256" key="3">
    <source>
        <dbReference type="ARBA" id="ARBA00043088"/>
    </source>
</evidence>
<dbReference type="Gene3D" id="3.90.180.10">
    <property type="entry name" value="Medium-chain alcohol dehydrogenases, catalytic domain"/>
    <property type="match status" value="1"/>
</dbReference>
<name>J3PL40_GAET3</name>
<dbReference type="Proteomes" id="UP000006039">
    <property type="component" value="Unassembled WGS sequence"/>
</dbReference>
<dbReference type="AlphaFoldDB" id="J3PL40"/>
<dbReference type="InterPro" id="IPR013154">
    <property type="entry name" value="ADH-like_N"/>
</dbReference>
<dbReference type="EMBL" id="GL385613">
    <property type="protein sequence ID" value="EJT68138.1"/>
    <property type="molecule type" value="Genomic_DNA"/>
</dbReference>
<dbReference type="SUPFAM" id="SSF50129">
    <property type="entry name" value="GroES-like"/>
    <property type="match status" value="1"/>
</dbReference>
<dbReference type="OrthoDB" id="48317at2759"/>
<reference evidence="8" key="1">
    <citation type="submission" date="2010-07" db="EMBL/GenBank/DDBJ databases">
        <title>The genome sequence of Gaeumannomyces graminis var. tritici strain R3-111a-1.</title>
        <authorList>
            <consortium name="The Broad Institute Genome Sequencing Platform"/>
            <person name="Ma L.-J."/>
            <person name="Dead R."/>
            <person name="Young S."/>
            <person name="Zeng Q."/>
            <person name="Koehrsen M."/>
            <person name="Alvarado L."/>
            <person name="Berlin A."/>
            <person name="Chapman S.B."/>
            <person name="Chen Z."/>
            <person name="Freedman E."/>
            <person name="Gellesch M."/>
            <person name="Goldberg J."/>
            <person name="Griggs A."/>
            <person name="Gujja S."/>
            <person name="Heilman E.R."/>
            <person name="Heiman D."/>
            <person name="Hepburn T."/>
            <person name="Howarth C."/>
            <person name="Jen D."/>
            <person name="Larson L."/>
            <person name="Mehta T."/>
            <person name="Neiman D."/>
            <person name="Pearson M."/>
            <person name="Roberts A."/>
            <person name="Saif S."/>
            <person name="Shea T."/>
            <person name="Shenoy N."/>
            <person name="Sisk P."/>
            <person name="Stolte C."/>
            <person name="Sykes S."/>
            <person name="Walk T."/>
            <person name="White J."/>
            <person name="Yandava C."/>
            <person name="Haas B."/>
            <person name="Nusbaum C."/>
            <person name="Birren B."/>
        </authorList>
    </citation>
    <scope>NUCLEOTIDE SEQUENCE [LARGE SCALE GENOMIC DNA]</scope>
    <source>
        <strain evidence="8">R3-111a-1</strain>
    </source>
</reference>
<dbReference type="eggNOG" id="KOG1197">
    <property type="taxonomic scope" value="Eukaryota"/>
</dbReference>
<dbReference type="EnsemblFungi" id="EJT68138">
    <property type="protein sequence ID" value="EJT68138"/>
    <property type="gene ID" value="GGTG_14284"/>
</dbReference>
<dbReference type="Pfam" id="PF00107">
    <property type="entry name" value="ADH_zinc_N"/>
    <property type="match status" value="1"/>
</dbReference>
<dbReference type="PANTHER" id="PTHR48106:SF13">
    <property type="entry name" value="QUINONE OXIDOREDUCTASE-RELATED"/>
    <property type="match status" value="1"/>
</dbReference>
<keyword evidence="8" id="KW-1185">Reference proteome</keyword>